<dbReference type="AlphaFoldDB" id="I0ILW9"/>
<feature type="compositionally biased region" description="Polar residues" evidence="1">
    <location>
        <begin position="92"/>
        <end position="102"/>
    </location>
</feature>
<organism evidence="3 4">
    <name type="scientific">Leptospirillum ferrooxidans (strain C2-3)</name>
    <dbReference type="NCBI Taxonomy" id="1162668"/>
    <lineage>
        <taxon>Bacteria</taxon>
        <taxon>Pseudomonadati</taxon>
        <taxon>Nitrospirota</taxon>
        <taxon>Nitrospiria</taxon>
        <taxon>Nitrospirales</taxon>
        <taxon>Nitrospiraceae</taxon>
        <taxon>Leptospirillum</taxon>
    </lineage>
</organism>
<reference evidence="3 4" key="1">
    <citation type="journal article" date="2012" name="J. Bacteriol.">
        <title>Complete Genome Sequence of Leptospirillum ferrooxidans Strain C2-3, Isolated from a Fresh Volcanic Ash Deposit on the Island of Miyake, Japan.</title>
        <authorList>
            <person name="Fujimura R."/>
            <person name="Sato Y."/>
            <person name="Nishizawa T."/>
            <person name="Oshima K."/>
            <person name="Kim S.-W."/>
            <person name="Hattori M."/>
            <person name="Kamijo T."/>
            <person name="Ohta H."/>
        </authorList>
    </citation>
    <scope>NUCLEOTIDE SEQUENCE [LARGE SCALE GENOMIC DNA]</scope>
    <source>
        <strain evidence="3 4">C2-3</strain>
    </source>
</reference>
<gene>
    <name evidence="3" type="ordered locus">LFE_0552</name>
</gene>
<keyword evidence="4" id="KW-1185">Reference proteome</keyword>
<dbReference type="EMBL" id="AP012342">
    <property type="protein sequence ID" value="BAM06268.1"/>
    <property type="molecule type" value="Genomic_DNA"/>
</dbReference>
<keyword evidence="2" id="KW-1133">Transmembrane helix</keyword>
<evidence type="ECO:0000256" key="2">
    <source>
        <dbReference type="SAM" id="Phobius"/>
    </source>
</evidence>
<dbReference type="RefSeq" id="WP_014448760.1">
    <property type="nucleotide sequence ID" value="NC_017094.1"/>
</dbReference>
<evidence type="ECO:0000313" key="4">
    <source>
        <dbReference type="Proteomes" id="UP000007382"/>
    </source>
</evidence>
<feature type="region of interest" description="Disordered" evidence="1">
    <location>
        <begin position="1"/>
        <end position="32"/>
    </location>
</feature>
<dbReference type="KEGG" id="lfc:LFE_0552"/>
<dbReference type="Proteomes" id="UP000007382">
    <property type="component" value="Chromosome"/>
</dbReference>
<dbReference type="OrthoDB" id="8682498at2"/>
<dbReference type="PATRIC" id="fig|1162668.3.peg.650"/>
<dbReference type="InterPro" id="IPR022073">
    <property type="entry name" value="T4BSS_DotH_IcmK"/>
</dbReference>
<dbReference type="HOGENOM" id="CLU_672334_0_0_0"/>
<accession>I0ILW9</accession>
<dbReference type="eggNOG" id="ENOG5032SK2">
    <property type="taxonomic scope" value="Bacteria"/>
</dbReference>
<dbReference type="Pfam" id="PF12293">
    <property type="entry name" value="T4BSS_DotH_IcmK"/>
    <property type="match status" value="1"/>
</dbReference>
<evidence type="ECO:0000256" key="1">
    <source>
        <dbReference type="SAM" id="MobiDB-lite"/>
    </source>
</evidence>
<sequence length="387" mass="40029">MAGRKQKRALGNGLESLFGPEGPSGGPERTIPAASGGQGGIFAIILVAFVLGALVEFFLSEVHLRVGIGPPSAKADSFLAPSPALSGPVKASGQSVPSSKKGSSVAPREVSPGSTVAGFTPPPVPADFHDSVVRQVIHNRFPLSPGDIGLLKGILKQTQKAVHGPPPEGRAVSVSVSLDPGAQFPVIHLVPGIASTITVVDASGAPWPIEDVIVGNAKSFPVRRMSATNGVVIEPQNNVGWTSLSLVLRGRGTPAVLKLVDSDTLSDTRVTARIEARGPNAVIPIFREAKPVVSSRVLAFLDGIPPSEARAIPVHGTGDMEAWRDGNRLFVRTHLDVLAPAWIETVSGPNGMKLYVFSPVSVITAAGEDGEMITVELGEGATDVGKG</sequence>
<reference evidence="4" key="2">
    <citation type="submission" date="2012-03" db="EMBL/GenBank/DDBJ databases">
        <title>The complete genome sequence of the pioneer microbe on fresh volcanic deposit, Leptospirillum ferrooxidans strain C2-3.</title>
        <authorList>
            <person name="Fujimura R."/>
            <person name="Sato Y."/>
            <person name="Nishizawa T."/>
            <person name="Nanba K."/>
            <person name="Oshima K."/>
            <person name="Hattori M."/>
            <person name="Kamijo T."/>
            <person name="Ohta H."/>
        </authorList>
    </citation>
    <scope>NUCLEOTIDE SEQUENCE [LARGE SCALE GENOMIC DNA]</scope>
    <source>
        <strain evidence="4">C2-3</strain>
    </source>
</reference>
<keyword evidence="2" id="KW-0472">Membrane</keyword>
<dbReference type="STRING" id="1162668.LFE_0552"/>
<keyword evidence="2" id="KW-0812">Transmembrane</keyword>
<protein>
    <submittedName>
        <fullName evidence="3">Putative IcmK protein</fullName>
    </submittedName>
</protein>
<proteinExistence type="predicted"/>
<name>I0ILW9_LEPFC</name>
<feature type="transmembrane region" description="Helical" evidence="2">
    <location>
        <begin position="39"/>
        <end position="59"/>
    </location>
</feature>
<evidence type="ECO:0000313" key="3">
    <source>
        <dbReference type="EMBL" id="BAM06268.1"/>
    </source>
</evidence>
<feature type="region of interest" description="Disordered" evidence="1">
    <location>
        <begin position="87"/>
        <end position="121"/>
    </location>
</feature>